<dbReference type="AlphaFoldDB" id="A0A3A8MSV4"/>
<gene>
    <name evidence="1" type="ORF">D7X12_39410</name>
</gene>
<keyword evidence="2" id="KW-1185">Reference proteome</keyword>
<dbReference type="Proteomes" id="UP000273405">
    <property type="component" value="Unassembled WGS sequence"/>
</dbReference>
<protein>
    <recommendedName>
        <fullName evidence="3">Tetratricopeptide repeat protein</fullName>
    </recommendedName>
</protein>
<evidence type="ECO:0008006" key="3">
    <source>
        <dbReference type="Google" id="ProtNLM"/>
    </source>
</evidence>
<dbReference type="EMBL" id="RAWG01000491">
    <property type="protein sequence ID" value="RKH29824.1"/>
    <property type="molecule type" value="Genomic_DNA"/>
</dbReference>
<dbReference type="InterPro" id="IPR011990">
    <property type="entry name" value="TPR-like_helical_dom_sf"/>
</dbReference>
<comment type="caution">
    <text evidence="1">The sequence shown here is derived from an EMBL/GenBank/DDBJ whole genome shotgun (WGS) entry which is preliminary data.</text>
</comment>
<proteinExistence type="predicted"/>
<sequence>MQSAVRMQAADRQAEAETVSGLNGILASIGANPSLTLSSPGGFPSATSGLPSIQHGLFAAMIVSVVDGNGDPHLTVDSRIQDSAQAYLMGQLSEGAWIEHLVGPQGRAQFELAMQIYQPLIAELGLSELPELMRWSIWEPVRISAASMVPRSRLGELLVHLQGGVGPDPALQEPLAREYLTQGVALCNQAMKEGADSDRLFAQGEQKFAEAVRLKPDMPEAFGAWGVSLCHRALGSLMGDTGKSDRLFAQGEQKFAEAVRLRPDRYQDLLAWSSVLSLRALLVLALLKKGEEAEHLFELARQKLEKAEGIKPGSAAYELACIAARTGHEQDCRAWLHRAREHGALPEVERLRSDARLGAVRKQQWFTALLQNHEDRGATHP</sequence>
<dbReference type="Gene3D" id="1.25.40.10">
    <property type="entry name" value="Tetratricopeptide repeat domain"/>
    <property type="match status" value="1"/>
</dbReference>
<evidence type="ECO:0000313" key="1">
    <source>
        <dbReference type="EMBL" id="RKH29824.1"/>
    </source>
</evidence>
<evidence type="ECO:0000313" key="2">
    <source>
        <dbReference type="Proteomes" id="UP000273405"/>
    </source>
</evidence>
<reference evidence="2" key="1">
    <citation type="submission" date="2018-09" db="EMBL/GenBank/DDBJ databases">
        <authorList>
            <person name="Livingstone P.G."/>
            <person name="Whitworth D.E."/>
        </authorList>
    </citation>
    <scope>NUCLEOTIDE SEQUENCE [LARGE SCALE GENOMIC DNA]</scope>
    <source>
        <strain evidence="2">CA040B</strain>
    </source>
</reference>
<accession>A0A3A8MSV4</accession>
<name>A0A3A8MSV4_9BACT</name>
<organism evidence="1 2">
    <name type="scientific">Corallococcus sicarius</name>
    <dbReference type="NCBI Taxonomy" id="2316726"/>
    <lineage>
        <taxon>Bacteria</taxon>
        <taxon>Pseudomonadati</taxon>
        <taxon>Myxococcota</taxon>
        <taxon>Myxococcia</taxon>
        <taxon>Myxococcales</taxon>
        <taxon>Cystobacterineae</taxon>
        <taxon>Myxococcaceae</taxon>
        <taxon>Corallococcus</taxon>
    </lineage>
</organism>